<dbReference type="InterPro" id="IPR032577">
    <property type="entry name" value="DUF4920"/>
</dbReference>
<sequence length="165" mass="18255">MKKIIFALVLSISTLSFVNAQKSGPPEGEAKVGEFYGGEVSPEVLKTAFTAKQLEKKLKKTNKIENVAVLGTVTEVCEKKGCWLTVKTNSKENFMVKMKDYSFFVPVALRGKNVVLEGDAEMKMTSVEDLKHFAEDAKKSKDEIAMITEPKKELSFTATGIKVIK</sequence>
<reference evidence="2" key="1">
    <citation type="submission" date="2020-05" db="EMBL/GenBank/DDBJ databases">
        <title>Genomic Encyclopedia of Type Strains, Phase IV (KMG-V): Genome sequencing to study the core and pangenomes of soil and plant-associated prokaryotes.</title>
        <authorList>
            <person name="Whitman W."/>
        </authorList>
    </citation>
    <scope>NUCLEOTIDE SEQUENCE</scope>
    <source>
        <strain evidence="2">16F</strain>
    </source>
</reference>
<accession>A0A8J8G5Z6</accession>
<dbReference type="AlphaFoldDB" id="A0A8J8G5Z6"/>
<feature type="signal peptide" evidence="1">
    <location>
        <begin position="1"/>
        <end position="20"/>
    </location>
</feature>
<comment type="caution">
    <text evidence="2">The sequence shown here is derived from an EMBL/GenBank/DDBJ whole genome shotgun (WGS) entry which is preliminary data.</text>
</comment>
<keyword evidence="3" id="KW-1185">Reference proteome</keyword>
<protein>
    <recommendedName>
        <fullName evidence="4">DUF4920 domain-containing protein</fullName>
    </recommendedName>
</protein>
<dbReference type="Pfam" id="PF16267">
    <property type="entry name" value="DUF4920"/>
    <property type="match status" value="1"/>
</dbReference>
<evidence type="ECO:0000256" key="1">
    <source>
        <dbReference type="SAM" id="SignalP"/>
    </source>
</evidence>
<gene>
    <name evidence="2" type="ORF">HNQ03_000815</name>
</gene>
<dbReference type="Proteomes" id="UP000610746">
    <property type="component" value="Unassembled WGS sequence"/>
</dbReference>
<name>A0A8J8G5Z6_9FLAO</name>
<evidence type="ECO:0000313" key="3">
    <source>
        <dbReference type="Proteomes" id="UP000610746"/>
    </source>
</evidence>
<dbReference type="EMBL" id="JABSNO010000004">
    <property type="protein sequence ID" value="NRS91748.1"/>
    <property type="molecule type" value="Genomic_DNA"/>
</dbReference>
<organism evidence="2 3">
    <name type="scientific">Frigoriflavimonas asaccharolytica</name>
    <dbReference type="NCBI Taxonomy" id="2735899"/>
    <lineage>
        <taxon>Bacteria</taxon>
        <taxon>Pseudomonadati</taxon>
        <taxon>Bacteroidota</taxon>
        <taxon>Flavobacteriia</taxon>
        <taxon>Flavobacteriales</taxon>
        <taxon>Weeksellaceae</taxon>
        <taxon>Frigoriflavimonas</taxon>
    </lineage>
</organism>
<feature type="chain" id="PRO_5035207957" description="DUF4920 domain-containing protein" evidence="1">
    <location>
        <begin position="21"/>
        <end position="165"/>
    </location>
</feature>
<keyword evidence="1" id="KW-0732">Signal</keyword>
<evidence type="ECO:0000313" key="2">
    <source>
        <dbReference type="EMBL" id="NRS91748.1"/>
    </source>
</evidence>
<dbReference type="RefSeq" id="WP_173778369.1">
    <property type="nucleotide sequence ID" value="NZ_JABSNO010000004.1"/>
</dbReference>
<evidence type="ECO:0008006" key="4">
    <source>
        <dbReference type="Google" id="ProtNLM"/>
    </source>
</evidence>
<proteinExistence type="predicted"/>